<keyword evidence="2" id="KW-1185">Reference proteome</keyword>
<accession>A0A5C5WRL6</accession>
<organism evidence="1 2">
    <name type="scientific">Rubripirellula amarantea</name>
    <dbReference type="NCBI Taxonomy" id="2527999"/>
    <lineage>
        <taxon>Bacteria</taxon>
        <taxon>Pseudomonadati</taxon>
        <taxon>Planctomycetota</taxon>
        <taxon>Planctomycetia</taxon>
        <taxon>Pirellulales</taxon>
        <taxon>Pirellulaceae</taxon>
        <taxon>Rubripirellula</taxon>
    </lineage>
</organism>
<dbReference type="Proteomes" id="UP000316598">
    <property type="component" value="Unassembled WGS sequence"/>
</dbReference>
<dbReference type="RefSeq" id="WP_165440472.1">
    <property type="nucleotide sequence ID" value="NZ_SJPI01000001.1"/>
</dbReference>
<evidence type="ECO:0000313" key="1">
    <source>
        <dbReference type="EMBL" id="TWT52683.1"/>
    </source>
</evidence>
<comment type="caution">
    <text evidence="1">The sequence shown here is derived from an EMBL/GenBank/DDBJ whole genome shotgun (WGS) entry which is preliminary data.</text>
</comment>
<protein>
    <submittedName>
        <fullName evidence="1">Uncharacterized protein</fullName>
    </submittedName>
</protein>
<dbReference type="EMBL" id="SJPI01000001">
    <property type="protein sequence ID" value="TWT52683.1"/>
    <property type="molecule type" value="Genomic_DNA"/>
</dbReference>
<evidence type="ECO:0000313" key="2">
    <source>
        <dbReference type="Proteomes" id="UP000316598"/>
    </source>
</evidence>
<gene>
    <name evidence="1" type="ORF">Pla22_03090</name>
</gene>
<name>A0A5C5WRL6_9BACT</name>
<proteinExistence type="predicted"/>
<sequence length="102" mass="10943">MFYTKMVDGFDHAVAMVSGPRTNCVVVAADEAFWCDLVFALFELSFGCGVVVVCIDSLCSVPEELPVTVRTLDGDDYCVAQEFAPGEIARSVLLSGLAINVD</sequence>
<reference evidence="1 2" key="1">
    <citation type="submission" date="2019-02" db="EMBL/GenBank/DDBJ databases">
        <title>Deep-cultivation of Planctomycetes and their phenomic and genomic characterization uncovers novel biology.</title>
        <authorList>
            <person name="Wiegand S."/>
            <person name="Jogler M."/>
            <person name="Boedeker C."/>
            <person name="Pinto D."/>
            <person name="Vollmers J."/>
            <person name="Rivas-Marin E."/>
            <person name="Kohn T."/>
            <person name="Peeters S.H."/>
            <person name="Heuer A."/>
            <person name="Rast P."/>
            <person name="Oberbeckmann S."/>
            <person name="Bunk B."/>
            <person name="Jeske O."/>
            <person name="Meyerdierks A."/>
            <person name="Storesund J.E."/>
            <person name="Kallscheuer N."/>
            <person name="Luecker S."/>
            <person name="Lage O.M."/>
            <person name="Pohl T."/>
            <person name="Merkel B.J."/>
            <person name="Hornburger P."/>
            <person name="Mueller R.-W."/>
            <person name="Bruemmer F."/>
            <person name="Labrenz M."/>
            <person name="Spormann A.M."/>
            <person name="Op Den Camp H."/>
            <person name="Overmann J."/>
            <person name="Amann R."/>
            <person name="Jetten M.S.M."/>
            <person name="Mascher T."/>
            <person name="Medema M.H."/>
            <person name="Devos D.P."/>
            <person name="Kaster A.-K."/>
            <person name="Ovreas L."/>
            <person name="Rohde M."/>
            <person name="Galperin M.Y."/>
            <person name="Jogler C."/>
        </authorList>
    </citation>
    <scope>NUCLEOTIDE SEQUENCE [LARGE SCALE GENOMIC DNA]</scope>
    <source>
        <strain evidence="1 2">Pla22</strain>
    </source>
</reference>
<dbReference type="AlphaFoldDB" id="A0A5C5WRL6"/>